<dbReference type="Proteomes" id="UP000799777">
    <property type="component" value="Unassembled WGS sequence"/>
</dbReference>
<dbReference type="AlphaFoldDB" id="A0A9P4HCR3"/>
<proteinExistence type="predicted"/>
<gene>
    <name evidence="1" type="ORF">EK21DRAFT_17600</name>
</gene>
<evidence type="ECO:0000313" key="2">
    <source>
        <dbReference type="Proteomes" id="UP000799777"/>
    </source>
</evidence>
<accession>A0A9P4HCR3</accession>
<evidence type="ECO:0000313" key="1">
    <source>
        <dbReference type="EMBL" id="KAF2030967.1"/>
    </source>
</evidence>
<reference evidence="1" key="1">
    <citation type="journal article" date="2020" name="Stud. Mycol.">
        <title>101 Dothideomycetes genomes: a test case for predicting lifestyles and emergence of pathogens.</title>
        <authorList>
            <person name="Haridas S."/>
            <person name="Albert R."/>
            <person name="Binder M."/>
            <person name="Bloem J."/>
            <person name="Labutti K."/>
            <person name="Salamov A."/>
            <person name="Andreopoulos B."/>
            <person name="Baker S."/>
            <person name="Barry K."/>
            <person name="Bills G."/>
            <person name="Bluhm B."/>
            <person name="Cannon C."/>
            <person name="Castanera R."/>
            <person name="Culley D."/>
            <person name="Daum C."/>
            <person name="Ezra D."/>
            <person name="Gonzalez J."/>
            <person name="Henrissat B."/>
            <person name="Kuo A."/>
            <person name="Liang C."/>
            <person name="Lipzen A."/>
            <person name="Lutzoni F."/>
            <person name="Magnuson J."/>
            <person name="Mondo S."/>
            <person name="Nolan M."/>
            <person name="Ohm R."/>
            <person name="Pangilinan J."/>
            <person name="Park H.-J."/>
            <person name="Ramirez L."/>
            <person name="Alfaro M."/>
            <person name="Sun H."/>
            <person name="Tritt A."/>
            <person name="Yoshinaga Y."/>
            <person name="Zwiers L.-H."/>
            <person name="Turgeon B."/>
            <person name="Goodwin S."/>
            <person name="Spatafora J."/>
            <person name="Crous P."/>
            <person name="Grigoriev I."/>
        </authorList>
    </citation>
    <scope>NUCLEOTIDE SEQUENCE</scope>
    <source>
        <strain evidence="1">CBS 110217</strain>
    </source>
</reference>
<feature type="non-terminal residue" evidence="1">
    <location>
        <position position="219"/>
    </location>
</feature>
<protein>
    <submittedName>
        <fullName evidence="1">Uncharacterized protein</fullName>
    </submittedName>
</protein>
<keyword evidence="2" id="KW-1185">Reference proteome</keyword>
<comment type="caution">
    <text evidence="1">The sequence shown here is derived from an EMBL/GenBank/DDBJ whole genome shotgun (WGS) entry which is preliminary data.</text>
</comment>
<dbReference type="EMBL" id="ML978185">
    <property type="protein sequence ID" value="KAF2030967.1"/>
    <property type="molecule type" value="Genomic_DNA"/>
</dbReference>
<organism evidence="1 2">
    <name type="scientific">Setomelanomma holmii</name>
    <dbReference type="NCBI Taxonomy" id="210430"/>
    <lineage>
        <taxon>Eukaryota</taxon>
        <taxon>Fungi</taxon>
        <taxon>Dikarya</taxon>
        <taxon>Ascomycota</taxon>
        <taxon>Pezizomycotina</taxon>
        <taxon>Dothideomycetes</taxon>
        <taxon>Pleosporomycetidae</taxon>
        <taxon>Pleosporales</taxon>
        <taxon>Pleosporineae</taxon>
        <taxon>Phaeosphaeriaceae</taxon>
        <taxon>Setomelanomma</taxon>
    </lineage>
</organism>
<dbReference type="InterPro" id="IPR052374">
    <property type="entry name" value="SERAC1"/>
</dbReference>
<name>A0A9P4HCR3_9PLEO</name>
<feature type="non-terminal residue" evidence="1">
    <location>
        <position position="1"/>
    </location>
</feature>
<sequence length="219" mass="25083">EKTNWLRETNMLARKIPDSRISIFLYSSQWFGKDSVSQRLDNVAYKLLYGLDRIRRAVEFPFVYPWVAGSIFLGTPFHGLTEPRAQVLAEMAQGIGAGEAPDIVKFLDKDNEKLGKLLDDFGILARDIQMRLYCFFEQKESDRVRVVVKGMPKVSFKRQERIVDEVSASITSADKLGLEVDHFRLNKYDGSKDPNFTIVSEEIRITAQKADSILKSRQN</sequence>
<dbReference type="OrthoDB" id="427518at2759"/>
<dbReference type="PANTHER" id="PTHR48182:SF3">
    <property type="entry name" value="DUF676 DOMAIN-CONTAINING PROTEIN"/>
    <property type="match status" value="1"/>
</dbReference>
<dbReference type="PANTHER" id="PTHR48182">
    <property type="entry name" value="PROTEIN SERAC1"/>
    <property type="match status" value="1"/>
</dbReference>